<reference evidence="1" key="2">
    <citation type="journal article" date="2023" name="Science">
        <title>Genomic signatures of disease resistance in endangered staghorn corals.</title>
        <authorList>
            <person name="Vollmer S.V."/>
            <person name="Selwyn J.D."/>
            <person name="Despard B.A."/>
            <person name="Roesel C.L."/>
        </authorList>
    </citation>
    <scope>NUCLEOTIDE SEQUENCE</scope>
    <source>
        <strain evidence="1">K2</strain>
    </source>
</reference>
<protein>
    <submittedName>
        <fullName evidence="1">Uncharacterized protein</fullName>
    </submittedName>
</protein>
<evidence type="ECO:0000313" key="1">
    <source>
        <dbReference type="EMBL" id="KAK2552010.1"/>
    </source>
</evidence>
<dbReference type="AlphaFoldDB" id="A0AAD9Q0E5"/>
<keyword evidence="2" id="KW-1185">Reference proteome</keyword>
<proteinExistence type="predicted"/>
<dbReference type="EMBL" id="JARQWQ010000091">
    <property type="protein sequence ID" value="KAK2552010.1"/>
    <property type="molecule type" value="Genomic_DNA"/>
</dbReference>
<dbReference type="Proteomes" id="UP001249851">
    <property type="component" value="Unassembled WGS sequence"/>
</dbReference>
<sequence length="41" mass="4786">MHNNIYLKNCYTFSICNTCSIETLLYSVHVTILHLGLRLEN</sequence>
<accession>A0AAD9Q0E5</accession>
<comment type="caution">
    <text evidence="1">The sequence shown here is derived from an EMBL/GenBank/DDBJ whole genome shotgun (WGS) entry which is preliminary data.</text>
</comment>
<name>A0AAD9Q0E5_ACRCE</name>
<evidence type="ECO:0000313" key="2">
    <source>
        <dbReference type="Proteomes" id="UP001249851"/>
    </source>
</evidence>
<gene>
    <name evidence="1" type="ORF">P5673_027024</name>
</gene>
<organism evidence="1 2">
    <name type="scientific">Acropora cervicornis</name>
    <name type="common">Staghorn coral</name>
    <dbReference type="NCBI Taxonomy" id="6130"/>
    <lineage>
        <taxon>Eukaryota</taxon>
        <taxon>Metazoa</taxon>
        <taxon>Cnidaria</taxon>
        <taxon>Anthozoa</taxon>
        <taxon>Hexacorallia</taxon>
        <taxon>Scleractinia</taxon>
        <taxon>Astrocoeniina</taxon>
        <taxon>Acroporidae</taxon>
        <taxon>Acropora</taxon>
    </lineage>
</organism>
<reference evidence="1" key="1">
    <citation type="journal article" date="2023" name="G3 (Bethesda)">
        <title>Whole genome assembly and annotation of the endangered Caribbean coral Acropora cervicornis.</title>
        <authorList>
            <person name="Selwyn J.D."/>
            <person name="Vollmer S.V."/>
        </authorList>
    </citation>
    <scope>NUCLEOTIDE SEQUENCE</scope>
    <source>
        <strain evidence="1">K2</strain>
    </source>
</reference>